<dbReference type="Proteomes" id="UP000037566">
    <property type="component" value="Unassembled WGS sequence"/>
</dbReference>
<feature type="compositionally biased region" description="Gly residues" evidence="1">
    <location>
        <begin position="26"/>
        <end position="37"/>
    </location>
</feature>
<proteinExistence type="predicted"/>
<organism evidence="2 3">
    <name type="scientific">Komagataeibacter europaeus</name>
    <name type="common">Gluconacetobacter europaeus</name>
    <dbReference type="NCBI Taxonomy" id="33995"/>
    <lineage>
        <taxon>Bacteria</taxon>
        <taxon>Pseudomonadati</taxon>
        <taxon>Pseudomonadota</taxon>
        <taxon>Alphaproteobacteria</taxon>
        <taxon>Acetobacterales</taxon>
        <taxon>Acetobacteraceae</taxon>
        <taxon>Komagataeibacter</taxon>
    </lineage>
</organism>
<feature type="region of interest" description="Disordered" evidence="1">
    <location>
        <begin position="22"/>
        <end position="48"/>
    </location>
</feature>
<dbReference type="EMBL" id="LHUQ01000002">
    <property type="protein sequence ID" value="KON65888.1"/>
    <property type="molecule type" value="Genomic_DNA"/>
</dbReference>
<comment type="caution">
    <text evidence="2">The sequence shown here is derived from an EMBL/GenBank/DDBJ whole genome shotgun (WGS) entry which is preliminary data.</text>
</comment>
<evidence type="ECO:0008006" key="4">
    <source>
        <dbReference type="Google" id="ProtNLM"/>
    </source>
</evidence>
<feature type="compositionally biased region" description="Low complexity" evidence="1">
    <location>
        <begin position="38"/>
        <end position="48"/>
    </location>
</feature>
<dbReference type="RefSeq" id="WP_010511556.1">
    <property type="nucleotide sequence ID" value="NZ_CP021467.1"/>
</dbReference>
<evidence type="ECO:0000313" key="3">
    <source>
        <dbReference type="Proteomes" id="UP000037566"/>
    </source>
</evidence>
<protein>
    <recommendedName>
        <fullName evidence="4">Lipoprotein</fullName>
    </recommendedName>
</protein>
<reference evidence="2" key="1">
    <citation type="submission" date="2015-08" db="EMBL/GenBank/DDBJ databases">
        <title>Draft genome sequence of Komagataeibacter europaeus CECT 8546 a cellulose producer strain from vinegar produced by the traditional method.</title>
        <authorList>
            <person name="Poehlein A."/>
            <person name="Valera M.J."/>
            <person name="Haack F.S."/>
            <person name="Mas A."/>
            <person name="Daniel R."/>
            <person name="Streit W.R."/>
            <person name="Mateo E."/>
        </authorList>
    </citation>
    <scope>NUCLEOTIDE SEQUENCE [LARGE SCALE GENOMIC DNA]</scope>
    <source>
        <strain evidence="2">CECT 8546</strain>
    </source>
</reference>
<dbReference type="AlphaFoldDB" id="A0A0M0EKW4"/>
<sequence>MRNLARMMMAVAVLGCLAGCDKPKPAGGGSDDGGGPGVSTHGGTAPQQ</sequence>
<dbReference type="KEGG" id="keu:S101446_00904"/>
<dbReference type="STRING" id="33995.KOEU_05760"/>
<evidence type="ECO:0000256" key="1">
    <source>
        <dbReference type="SAM" id="MobiDB-lite"/>
    </source>
</evidence>
<name>A0A0M0EKW4_KOMEU</name>
<accession>A0A0M0EKW4</accession>
<keyword evidence="3" id="KW-1185">Reference proteome</keyword>
<evidence type="ECO:0000313" key="2">
    <source>
        <dbReference type="EMBL" id="KON65888.1"/>
    </source>
</evidence>
<gene>
    <name evidence="2" type="ORF">KOEU_05760</name>
</gene>